<comment type="caution">
    <text evidence="2">The sequence shown here is derived from an EMBL/GenBank/DDBJ whole genome shotgun (WGS) entry which is preliminary data.</text>
</comment>
<accession>A0AAW1JI97</accession>
<proteinExistence type="predicted"/>
<evidence type="ECO:0000313" key="2">
    <source>
        <dbReference type="EMBL" id="KAK9703419.1"/>
    </source>
</evidence>
<dbReference type="EMBL" id="JASPKY010000370">
    <property type="protein sequence ID" value="KAK9703419.1"/>
    <property type="molecule type" value="Genomic_DNA"/>
</dbReference>
<name>A0AAW1JI97_POPJA</name>
<feature type="region of interest" description="Disordered" evidence="1">
    <location>
        <begin position="81"/>
        <end position="123"/>
    </location>
</feature>
<reference evidence="2 3" key="1">
    <citation type="journal article" date="2024" name="BMC Genomics">
        <title>De novo assembly and annotation of Popillia japonica's genome with initial clues to its potential as an invasive pest.</title>
        <authorList>
            <person name="Cucini C."/>
            <person name="Boschi S."/>
            <person name="Funari R."/>
            <person name="Cardaioli E."/>
            <person name="Iannotti N."/>
            <person name="Marturano G."/>
            <person name="Paoli F."/>
            <person name="Bruttini M."/>
            <person name="Carapelli A."/>
            <person name="Frati F."/>
            <person name="Nardi F."/>
        </authorList>
    </citation>
    <scope>NUCLEOTIDE SEQUENCE [LARGE SCALE GENOMIC DNA]</scope>
    <source>
        <strain evidence="2">DMR45628</strain>
    </source>
</reference>
<dbReference type="AlphaFoldDB" id="A0AAW1JI97"/>
<keyword evidence="3" id="KW-1185">Reference proteome</keyword>
<sequence>MNKVATNNGPRTWSSYTNITTKDDRRNFKMNSVENILEYRNLSNTYHSPTLVRKTAATTYDFPELPAKKDKKWSLGSFFRRKKKEESESSSEDEAERKGFLNKKKKKSDKRKKTKHRATFDHVIKDQTSSDFRPCDHSNARSLCF</sequence>
<gene>
    <name evidence="2" type="ORF">QE152_g29352</name>
</gene>
<organism evidence="2 3">
    <name type="scientific">Popillia japonica</name>
    <name type="common">Japanese beetle</name>
    <dbReference type="NCBI Taxonomy" id="7064"/>
    <lineage>
        <taxon>Eukaryota</taxon>
        <taxon>Metazoa</taxon>
        <taxon>Ecdysozoa</taxon>
        <taxon>Arthropoda</taxon>
        <taxon>Hexapoda</taxon>
        <taxon>Insecta</taxon>
        <taxon>Pterygota</taxon>
        <taxon>Neoptera</taxon>
        <taxon>Endopterygota</taxon>
        <taxon>Coleoptera</taxon>
        <taxon>Polyphaga</taxon>
        <taxon>Scarabaeiformia</taxon>
        <taxon>Scarabaeidae</taxon>
        <taxon>Rutelinae</taxon>
        <taxon>Popillia</taxon>
    </lineage>
</organism>
<dbReference type="Proteomes" id="UP001458880">
    <property type="component" value="Unassembled WGS sequence"/>
</dbReference>
<evidence type="ECO:0000256" key="1">
    <source>
        <dbReference type="SAM" id="MobiDB-lite"/>
    </source>
</evidence>
<protein>
    <submittedName>
        <fullName evidence="2">Uncharacterized protein</fullName>
    </submittedName>
</protein>
<evidence type="ECO:0000313" key="3">
    <source>
        <dbReference type="Proteomes" id="UP001458880"/>
    </source>
</evidence>
<feature type="compositionally biased region" description="Basic residues" evidence="1">
    <location>
        <begin position="100"/>
        <end position="117"/>
    </location>
</feature>